<comment type="caution">
    <text evidence="2">The sequence shown here is derived from an EMBL/GenBank/DDBJ whole genome shotgun (WGS) entry which is preliminary data.</text>
</comment>
<dbReference type="Pfam" id="PF10670">
    <property type="entry name" value="DUF4198"/>
    <property type="match status" value="1"/>
</dbReference>
<organism evidence="2 3">
    <name type="scientific">Natronobacillus azotifigens</name>
    <dbReference type="NCBI Taxonomy" id="472978"/>
    <lineage>
        <taxon>Bacteria</taxon>
        <taxon>Bacillati</taxon>
        <taxon>Bacillota</taxon>
        <taxon>Bacilli</taxon>
        <taxon>Bacillales</taxon>
        <taxon>Bacillaceae</taxon>
        <taxon>Natronobacillus</taxon>
    </lineage>
</organism>
<feature type="transmembrane region" description="Helical" evidence="1">
    <location>
        <begin position="248"/>
        <end position="269"/>
    </location>
</feature>
<dbReference type="EMBL" id="JAPRAT010000023">
    <property type="protein sequence ID" value="MCZ0703864.1"/>
    <property type="molecule type" value="Genomic_DNA"/>
</dbReference>
<dbReference type="InterPro" id="IPR019613">
    <property type="entry name" value="DUF4198"/>
</dbReference>
<accession>A0A9J6RDX1</accession>
<dbReference type="RefSeq" id="WP_268780627.1">
    <property type="nucleotide sequence ID" value="NZ_JAPRAT010000023.1"/>
</dbReference>
<keyword evidence="1" id="KW-1133">Transmembrane helix</keyword>
<keyword evidence="1" id="KW-0472">Membrane</keyword>
<evidence type="ECO:0000313" key="2">
    <source>
        <dbReference type="EMBL" id="MCZ0703864.1"/>
    </source>
</evidence>
<dbReference type="Proteomes" id="UP001084197">
    <property type="component" value="Unassembled WGS sequence"/>
</dbReference>
<protein>
    <submittedName>
        <fullName evidence="2">DUF4198 domain-containing protein</fullName>
    </submittedName>
</protein>
<evidence type="ECO:0000256" key="1">
    <source>
        <dbReference type="SAM" id="Phobius"/>
    </source>
</evidence>
<evidence type="ECO:0000313" key="3">
    <source>
        <dbReference type="Proteomes" id="UP001084197"/>
    </source>
</evidence>
<name>A0A9J6RDX1_9BACI</name>
<keyword evidence="3" id="KW-1185">Reference proteome</keyword>
<reference evidence="2" key="1">
    <citation type="submission" date="2022-11" db="EMBL/GenBank/DDBJ databases">
        <title>WGS of Natronobacillus azotifigens 24KS-1, an anaerobic diazotrophic haloalkaliphile from soda-rich habitats.</title>
        <authorList>
            <person name="Sorokin D.Y."/>
            <person name="Merkel A.Y."/>
        </authorList>
    </citation>
    <scope>NUCLEOTIDE SEQUENCE</scope>
    <source>
        <strain evidence="2">24KS-1</strain>
    </source>
</reference>
<keyword evidence="1" id="KW-0812">Transmembrane</keyword>
<proteinExistence type="predicted"/>
<dbReference type="AlphaFoldDB" id="A0A9J6RDX1"/>
<sequence length="276" mass="30416">MKKAFIFTIFILLLLIPSKVFAHELFIQVKEDEASSELQVDVMWGHLRDFLDQANYEDYELYVRYPNGETELLELEKIGVQARAFVDADEEGEYVFWANRMPSTYTPGGGETRLSVQMAKATHQVGGANLTADEPIGLLLEIVTEESLADFKTGKVKGSVLFEGEAIPDVTLNAYGPKGEHLEGVSAEDGTFEFNFQSNGEWLMKASVETEEAGSLEGEEYELIGRTSTLLVDTSSSADDNLTSTNSLTMVAVFVIGLLLGTAITFVCVKKKQAKK</sequence>
<gene>
    <name evidence="2" type="ORF">OWO01_11640</name>
</gene>